<dbReference type="GO" id="GO:0004594">
    <property type="term" value="F:pantothenate kinase activity"/>
    <property type="evidence" value="ECO:0007669"/>
    <property type="project" value="UniProtKB-UniRule"/>
</dbReference>
<keyword evidence="10 16" id="KW-0418">Kinase</keyword>
<evidence type="ECO:0000256" key="13">
    <source>
        <dbReference type="ARBA" id="ARBA00022993"/>
    </source>
</evidence>
<evidence type="ECO:0000256" key="5">
    <source>
        <dbReference type="ARBA" id="ARBA00011738"/>
    </source>
</evidence>
<dbReference type="Proteomes" id="UP000604083">
    <property type="component" value="Unassembled WGS sequence"/>
</dbReference>
<dbReference type="InterPro" id="IPR043129">
    <property type="entry name" value="ATPase_NBD"/>
</dbReference>
<keyword evidence="16" id="KW-0479">Metal-binding</keyword>
<evidence type="ECO:0000256" key="1">
    <source>
        <dbReference type="ARBA" id="ARBA00001206"/>
    </source>
</evidence>
<evidence type="ECO:0000256" key="3">
    <source>
        <dbReference type="ARBA" id="ARBA00004496"/>
    </source>
</evidence>
<dbReference type="GO" id="GO:0005737">
    <property type="term" value="C:cytoplasm"/>
    <property type="evidence" value="ECO:0007669"/>
    <property type="project" value="UniProtKB-SubCell"/>
</dbReference>
<evidence type="ECO:0000256" key="12">
    <source>
        <dbReference type="ARBA" id="ARBA00022958"/>
    </source>
</evidence>
<evidence type="ECO:0000256" key="14">
    <source>
        <dbReference type="ARBA" id="ARBA00038036"/>
    </source>
</evidence>
<feature type="binding site" evidence="16">
    <location>
        <begin position="97"/>
        <end position="100"/>
    </location>
    <ligand>
        <name>substrate</name>
    </ligand>
</feature>
<evidence type="ECO:0000256" key="2">
    <source>
        <dbReference type="ARBA" id="ARBA00001958"/>
    </source>
</evidence>
<dbReference type="InterPro" id="IPR004619">
    <property type="entry name" value="Type_III_PanK"/>
</dbReference>
<keyword evidence="11 16" id="KW-0067">ATP-binding</keyword>
<comment type="subcellular location">
    <subcellularLocation>
        <location evidence="3 16">Cytoplasm</location>
    </subcellularLocation>
</comment>
<gene>
    <name evidence="16" type="primary">coaX</name>
    <name evidence="17" type="ORF">JIN78_07385</name>
</gene>
<dbReference type="HAMAP" id="MF_01274">
    <property type="entry name" value="Pantothen_kinase_3"/>
    <property type="match status" value="1"/>
</dbReference>
<evidence type="ECO:0000256" key="10">
    <source>
        <dbReference type="ARBA" id="ARBA00022777"/>
    </source>
</evidence>
<evidence type="ECO:0000313" key="18">
    <source>
        <dbReference type="Proteomes" id="UP000604083"/>
    </source>
</evidence>
<name>A0A934RQ90_9BACT</name>
<sequence>MHLLIDNSNTRTKFALADGSTLLPWRAMVPTADLSPASILAALPTETLHQVTICSVVPAKGRLLAETLRQQGLPCHQVSSQSQLPIAIDYPHPRQIGADRLANAAAVAPLTRPAIVIDFGTAVTFDVISQQDEGTYLGGVIAPGLGALRNDLHQRTALLPRVDLSEPPSAIGKSTEHAMQVGAVIGYRGLIREILQALKAELAEEAEIHATGGDAALIAAKMPEISQVNEQLTLEGILKIGLLNS</sequence>
<evidence type="ECO:0000313" key="17">
    <source>
        <dbReference type="EMBL" id="MBK1833877.1"/>
    </source>
</evidence>
<accession>A0A934RQ90</accession>
<organism evidence="17 18">
    <name type="scientific">Roseibacillus ishigakijimensis</name>
    <dbReference type="NCBI Taxonomy" id="454146"/>
    <lineage>
        <taxon>Bacteria</taxon>
        <taxon>Pseudomonadati</taxon>
        <taxon>Verrucomicrobiota</taxon>
        <taxon>Verrucomicrobiia</taxon>
        <taxon>Verrucomicrobiales</taxon>
        <taxon>Verrucomicrobiaceae</taxon>
        <taxon>Roseibacillus</taxon>
    </lineage>
</organism>
<dbReference type="GO" id="GO:0046872">
    <property type="term" value="F:metal ion binding"/>
    <property type="evidence" value="ECO:0007669"/>
    <property type="project" value="UniProtKB-KW"/>
</dbReference>
<dbReference type="EMBL" id="JAENIO010000014">
    <property type="protein sequence ID" value="MBK1833877.1"/>
    <property type="molecule type" value="Genomic_DNA"/>
</dbReference>
<dbReference type="PANTHER" id="PTHR34265:SF1">
    <property type="entry name" value="TYPE III PANTOTHENATE KINASE"/>
    <property type="match status" value="1"/>
</dbReference>
<evidence type="ECO:0000256" key="16">
    <source>
        <dbReference type="HAMAP-Rule" id="MF_01274"/>
    </source>
</evidence>
<dbReference type="NCBIfam" id="TIGR00671">
    <property type="entry name" value="baf"/>
    <property type="match status" value="1"/>
</dbReference>
<dbReference type="SUPFAM" id="SSF53067">
    <property type="entry name" value="Actin-like ATPase domain"/>
    <property type="match status" value="2"/>
</dbReference>
<keyword evidence="8 16" id="KW-0808">Transferase</keyword>
<evidence type="ECO:0000256" key="7">
    <source>
        <dbReference type="ARBA" id="ARBA00022490"/>
    </source>
</evidence>
<evidence type="ECO:0000256" key="8">
    <source>
        <dbReference type="ARBA" id="ARBA00022679"/>
    </source>
</evidence>
<reference evidence="17" key="1">
    <citation type="submission" date="2021-01" db="EMBL/GenBank/DDBJ databases">
        <title>Modified the classification status of verrucomicrobia.</title>
        <authorList>
            <person name="Feng X."/>
        </authorList>
    </citation>
    <scope>NUCLEOTIDE SEQUENCE</scope>
    <source>
        <strain evidence="17">KCTC 12986</strain>
    </source>
</reference>
<evidence type="ECO:0000256" key="4">
    <source>
        <dbReference type="ARBA" id="ARBA00005225"/>
    </source>
</evidence>
<comment type="pathway">
    <text evidence="4 16">Cofactor biosynthesis; coenzyme A biosynthesis; CoA from (R)-pantothenate: step 1/5.</text>
</comment>
<evidence type="ECO:0000256" key="15">
    <source>
        <dbReference type="ARBA" id="ARBA00040883"/>
    </source>
</evidence>
<feature type="binding site" evidence="16">
    <location>
        <position position="121"/>
    </location>
    <ligand>
        <name>ATP</name>
        <dbReference type="ChEBI" id="CHEBI:30616"/>
    </ligand>
</feature>
<dbReference type="CDD" id="cd24015">
    <property type="entry name" value="ASKHA_NBD_PanK-III"/>
    <property type="match status" value="1"/>
</dbReference>
<evidence type="ECO:0000256" key="9">
    <source>
        <dbReference type="ARBA" id="ARBA00022741"/>
    </source>
</evidence>
<protein>
    <recommendedName>
        <fullName evidence="15 16">Type III pantothenate kinase</fullName>
        <ecNumber evidence="6 16">2.7.1.33</ecNumber>
    </recommendedName>
    <alternativeName>
        <fullName evidence="16">PanK-III</fullName>
    </alternativeName>
    <alternativeName>
        <fullName evidence="16">Pantothenic acid kinase</fullName>
    </alternativeName>
</protein>
<keyword evidence="18" id="KW-1185">Reference proteome</keyword>
<dbReference type="AlphaFoldDB" id="A0A934RQ90"/>
<comment type="subunit">
    <text evidence="5 16">Homodimer.</text>
</comment>
<comment type="cofactor">
    <cofactor evidence="16">
        <name>NH4(+)</name>
        <dbReference type="ChEBI" id="CHEBI:28938"/>
    </cofactor>
    <cofactor evidence="16">
        <name>K(+)</name>
        <dbReference type="ChEBI" id="CHEBI:29103"/>
    </cofactor>
    <text evidence="16">A monovalent cation. Ammonium or potassium.</text>
</comment>
<dbReference type="GO" id="GO:0015937">
    <property type="term" value="P:coenzyme A biosynthetic process"/>
    <property type="evidence" value="ECO:0007669"/>
    <property type="project" value="UniProtKB-UniRule"/>
</dbReference>
<comment type="function">
    <text evidence="16">Catalyzes the phosphorylation of pantothenate (Pan), the first step in CoA biosynthesis.</text>
</comment>
<comment type="cofactor">
    <cofactor evidence="2">
        <name>K(+)</name>
        <dbReference type="ChEBI" id="CHEBI:29103"/>
    </cofactor>
</comment>
<feature type="active site" description="Proton acceptor" evidence="16">
    <location>
        <position position="99"/>
    </location>
</feature>
<keyword evidence="7 16" id="KW-0963">Cytoplasm</keyword>
<dbReference type="GO" id="GO:0005524">
    <property type="term" value="F:ATP binding"/>
    <property type="evidence" value="ECO:0007669"/>
    <property type="project" value="UniProtKB-UniRule"/>
</dbReference>
<evidence type="ECO:0000256" key="6">
    <source>
        <dbReference type="ARBA" id="ARBA00012102"/>
    </source>
</evidence>
<keyword evidence="12 16" id="KW-0630">Potassium</keyword>
<dbReference type="PANTHER" id="PTHR34265">
    <property type="entry name" value="TYPE III PANTOTHENATE KINASE"/>
    <property type="match status" value="1"/>
</dbReference>
<dbReference type="EC" id="2.7.1.33" evidence="6 16"/>
<feature type="binding site" evidence="16">
    <location>
        <position position="90"/>
    </location>
    <ligand>
        <name>substrate</name>
    </ligand>
</feature>
<keyword evidence="9 16" id="KW-0547">Nucleotide-binding</keyword>
<comment type="caution">
    <text evidence="17">The sequence shown here is derived from an EMBL/GenBank/DDBJ whole genome shotgun (WGS) entry which is preliminary data.</text>
</comment>
<feature type="binding site" evidence="16">
    <location>
        <begin position="6"/>
        <end position="13"/>
    </location>
    <ligand>
        <name>ATP</name>
        <dbReference type="ChEBI" id="CHEBI:30616"/>
    </ligand>
</feature>
<feature type="binding site" evidence="16">
    <location>
        <position position="175"/>
    </location>
    <ligand>
        <name>substrate</name>
    </ligand>
</feature>
<proteinExistence type="inferred from homology"/>
<feature type="binding site" evidence="16">
    <location>
        <position position="118"/>
    </location>
    <ligand>
        <name>K(+)</name>
        <dbReference type="ChEBI" id="CHEBI:29103"/>
    </ligand>
</feature>
<evidence type="ECO:0000256" key="11">
    <source>
        <dbReference type="ARBA" id="ARBA00022840"/>
    </source>
</evidence>
<dbReference type="Gene3D" id="3.30.420.40">
    <property type="match status" value="2"/>
</dbReference>
<keyword evidence="13 16" id="KW-0173">Coenzyme A biosynthesis</keyword>
<comment type="catalytic activity">
    <reaction evidence="1 16">
        <text>(R)-pantothenate + ATP = (R)-4'-phosphopantothenate + ADP + H(+)</text>
        <dbReference type="Rhea" id="RHEA:16373"/>
        <dbReference type="ChEBI" id="CHEBI:10986"/>
        <dbReference type="ChEBI" id="CHEBI:15378"/>
        <dbReference type="ChEBI" id="CHEBI:29032"/>
        <dbReference type="ChEBI" id="CHEBI:30616"/>
        <dbReference type="ChEBI" id="CHEBI:456216"/>
        <dbReference type="EC" id="2.7.1.33"/>
    </reaction>
</comment>
<comment type="similarity">
    <text evidence="14 16">Belongs to the type III pantothenate kinase family.</text>
</comment>
<dbReference type="Pfam" id="PF03309">
    <property type="entry name" value="Pan_kinase"/>
    <property type="match status" value="1"/>
</dbReference>